<feature type="compositionally biased region" description="Low complexity" evidence="2">
    <location>
        <begin position="31"/>
        <end position="41"/>
    </location>
</feature>
<proteinExistence type="predicted"/>
<dbReference type="EMBL" id="KQ965756">
    <property type="protein sequence ID" value="KXS16199.1"/>
    <property type="molecule type" value="Genomic_DNA"/>
</dbReference>
<protein>
    <submittedName>
        <fullName evidence="3">Uncharacterized protein</fullName>
    </submittedName>
</protein>
<feature type="compositionally biased region" description="Acidic residues" evidence="2">
    <location>
        <begin position="249"/>
        <end position="263"/>
    </location>
</feature>
<keyword evidence="1" id="KW-0175">Coiled coil</keyword>
<keyword evidence="4" id="KW-1185">Reference proteome</keyword>
<feature type="region of interest" description="Disordered" evidence="2">
    <location>
        <begin position="432"/>
        <end position="451"/>
    </location>
</feature>
<evidence type="ECO:0000256" key="2">
    <source>
        <dbReference type="SAM" id="MobiDB-lite"/>
    </source>
</evidence>
<feature type="compositionally biased region" description="Low complexity" evidence="2">
    <location>
        <begin position="436"/>
        <end position="451"/>
    </location>
</feature>
<evidence type="ECO:0000256" key="1">
    <source>
        <dbReference type="SAM" id="Coils"/>
    </source>
</evidence>
<evidence type="ECO:0000313" key="4">
    <source>
        <dbReference type="Proteomes" id="UP000070544"/>
    </source>
</evidence>
<accession>A0A139AHM9</accession>
<feature type="compositionally biased region" description="Low complexity" evidence="2">
    <location>
        <begin position="187"/>
        <end position="201"/>
    </location>
</feature>
<feature type="coiled-coil region" evidence="1">
    <location>
        <begin position="282"/>
        <end position="349"/>
    </location>
</feature>
<feature type="region of interest" description="Disordered" evidence="2">
    <location>
        <begin position="182"/>
        <end position="265"/>
    </location>
</feature>
<evidence type="ECO:0000313" key="3">
    <source>
        <dbReference type="EMBL" id="KXS16199.1"/>
    </source>
</evidence>
<dbReference type="AlphaFoldDB" id="A0A139AHM9"/>
<sequence>MSATKRPAGAADGTVRSDPDFRSDSASLPADGDSTSDGHGTSSKRRKVIFRFAPGHDVALLRAVLEAKTWEVRRAGGPAGRYATVPEAWGVTVLIAKRMPVTDNTRHLKWDGLTGVTAQAKVKRLVEEYRRWDAAVGSGPARKDINDLYKLIEEYLGREQAFKNQKYTDSATPVFATGRYARSSGDASASSTHATTSVVTALKQRTQSTDEDRQDAVSEGAPLIDPDDSASVRGGESDMDSNSSSESDSASDSDSDSDSDDSSTNEVITTMAKHTTNMLTSQRQLCNQLDELSKSALRLREQKLLADREQLERHLARLEREKEKLERDRAQLENERRMLELERDSVQRMRDWDWETRRTSSNNYIMMMALMMLMLVKQRGGGCGSGSGEAKEGREKAEEGMLEKLEELVARVHKGVPDVQEGAGQVNDVAREEGAAEVGEGLGANAGAPEV</sequence>
<organism evidence="3 4">
    <name type="scientific">Gonapodya prolifera (strain JEL478)</name>
    <name type="common">Monoblepharis prolifera</name>
    <dbReference type="NCBI Taxonomy" id="1344416"/>
    <lineage>
        <taxon>Eukaryota</taxon>
        <taxon>Fungi</taxon>
        <taxon>Fungi incertae sedis</taxon>
        <taxon>Chytridiomycota</taxon>
        <taxon>Chytridiomycota incertae sedis</taxon>
        <taxon>Monoblepharidomycetes</taxon>
        <taxon>Monoblepharidales</taxon>
        <taxon>Gonapodyaceae</taxon>
        <taxon>Gonapodya</taxon>
    </lineage>
</organism>
<gene>
    <name evidence="3" type="ORF">M427DRAFT_43993</name>
</gene>
<feature type="region of interest" description="Disordered" evidence="2">
    <location>
        <begin position="1"/>
        <end position="43"/>
    </location>
</feature>
<name>A0A139AHM9_GONPJ</name>
<reference evidence="3 4" key="1">
    <citation type="journal article" date="2015" name="Genome Biol. Evol.">
        <title>Phylogenomic analyses indicate that early fungi evolved digesting cell walls of algal ancestors of land plants.</title>
        <authorList>
            <person name="Chang Y."/>
            <person name="Wang S."/>
            <person name="Sekimoto S."/>
            <person name="Aerts A.L."/>
            <person name="Choi C."/>
            <person name="Clum A."/>
            <person name="LaButti K.M."/>
            <person name="Lindquist E.A."/>
            <person name="Yee Ngan C."/>
            <person name="Ohm R.A."/>
            <person name="Salamov A.A."/>
            <person name="Grigoriev I.V."/>
            <person name="Spatafora J.W."/>
            <person name="Berbee M.L."/>
        </authorList>
    </citation>
    <scope>NUCLEOTIDE SEQUENCE [LARGE SCALE GENOMIC DNA]</scope>
    <source>
        <strain evidence="3 4">JEL478</strain>
    </source>
</reference>
<dbReference type="Proteomes" id="UP000070544">
    <property type="component" value="Unassembled WGS sequence"/>
</dbReference>